<evidence type="ECO:0000313" key="1">
    <source>
        <dbReference type="EMBL" id="GGA24858.1"/>
    </source>
</evidence>
<accession>A0ABQ1FP50</accession>
<name>A0ABQ1FP50_9BACL</name>
<comment type="caution">
    <text evidence="1">The sequence shown here is derived from an EMBL/GenBank/DDBJ whole genome shotgun (WGS) entry which is preliminary data.</text>
</comment>
<keyword evidence="2" id="KW-1185">Reference proteome</keyword>
<gene>
    <name evidence="1" type="ORF">GCM10010917_07160</name>
</gene>
<evidence type="ECO:0000313" key="2">
    <source>
        <dbReference type="Proteomes" id="UP000609323"/>
    </source>
</evidence>
<dbReference type="RefSeq" id="WP_094093125.1">
    <property type="nucleotide sequence ID" value="NZ_BMHF01000001.1"/>
</dbReference>
<dbReference type="EMBL" id="BMHF01000001">
    <property type="protein sequence ID" value="GGA24858.1"/>
    <property type="molecule type" value="Genomic_DNA"/>
</dbReference>
<proteinExistence type="predicted"/>
<sequence length="165" mass="17932">MKNKSFLTILSVVAVTMIILLAVSTQKENVTSSASIDNISQNDNLQDKNIQDNVSSSRIGNKWSGHLSGSKQTSSSFDVSKGYGHVQLRFQNQGTSEAVISVAHEGSGKKYFTKTVAVGESLIWTSALDYPQGMRSGYYILSFRSSSSFVDVDYSGMASDLPQNK</sequence>
<dbReference type="Proteomes" id="UP000609323">
    <property type="component" value="Unassembled WGS sequence"/>
</dbReference>
<organism evidence="1 2">
    <name type="scientific">Paenibacillus physcomitrellae</name>
    <dbReference type="NCBI Taxonomy" id="1619311"/>
    <lineage>
        <taxon>Bacteria</taxon>
        <taxon>Bacillati</taxon>
        <taxon>Bacillota</taxon>
        <taxon>Bacilli</taxon>
        <taxon>Bacillales</taxon>
        <taxon>Paenibacillaceae</taxon>
        <taxon>Paenibacillus</taxon>
    </lineage>
</organism>
<protein>
    <submittedName>
        <fullName evidence="1">Uncharacterized protein</fullName>
    </submittedName>
</protein>
<reference evidence="2" key="1">
    <citation type="journal article" date="2019" name="Int. J. Syst. Evol. Microbiol.">
        <title>The Global Catalogue of Microorganisms (GCM) 10K type strain sequencing project: providing services to taxonomists for standard genome sequencing and annotation.</title>
        <authorList>
            <consortium name="The Broad Institute Genomics Platform"/>
            <consortium name="The Broad Institute Genome Sequencing Center for Infectious Disease"/>
            <person name="Wu L."/>
            <person name="Ma J."/>
        </authorList>
    </citation>
    <scope>NUCLEOTIDE SEQUENCE [LARGE SCALE GENOMIC DNA]</scope>
    <source>
        <strain evidence="2">CGMCC 1.15044</strain>
    </source>
</reference>